<name>A0A2T7BEA9_9BACT</name>
<gene>
    <name evidence="1" type="ORF">DCC81_23835</name>
</gene>
<evidence type="ECO:0000313" key="2">
    <source>
        <dbReference type="Proteomes" id="UP000244450"/>
    </source>
</evidence>
<dbReference type="NCBIfam" id="TIGR00738">
    <property type="entry name" value="rrf2_super"/>
    <property type="match status" value="1"/>
</dbReference>
<dbReference type="PROSITE" id="PS51197">
    <property type="entry name" value="HTH_RRF2_2"/>
    <property type="match status" value="1"/>
</dbReference>
<reference evidence="1 2" key="1">
    <citation type="submission" date="2018-04" db="EMBL/GenBank/DDBJ databases">
        <title>Chitinophaga fuyangensis sp. nov., isolated from soil in a chemical factory.</title>
        <authorList>
            <person name="Chen K."/>
        </authorList>
    </citation>
    <scope>NUCLEOTIDE SEQUENCE [LARGE SCALE GENOMIC DNA]</scope>
    <source>
        <strain evidence="1 2">LY-1</strain>
    </source>
</reference>
<dbReference type="PANTHER" id="PTHR33221:SF15">
    <property type="entry name" value="HTH-TYPE TRANSCRIPTIONAL REGULATOR YWGB-RELATED"/>
    <property type="match status" value="1"/>
</dbReference>
<sequence length="153" mass="17428">MLSKTAEYALRATIYIARKATEDDKLVIEEVAKAIDSPRSFTAKILQMLTQDNCVVSSTRGPRGGFYLADRARRLPVKAVLEAVGEYGFITKCVLGLQECSETRPCPMHTRYKTVRKDLKHMFEHTSIQQLVDESNDGVFFIDNPKMAKRKRR</sequence>
<dbReference type="InterPro" id="IPR000944">
    <property type="entry name" value="Tscrpt_reg_Rrf2"/>
</dbReference>
<comment type="caution">
    <text evidence="1">The sequence shown here is derived from an EMBL/GenBank/DDBJ whole genome shotgun (WGS) entry which is preliminary data.</text>
</comment>
<dbReference type="GO" id="GO:0003700">
    <property type="term" value="F:DNA-binding transcription factor activity"/>
    <property type="evidence" value="ECO:0007669"/>
    <property type="project" value="TreeGrafter"/>
</dbReference>
<accession>A0A2T7BEA9</accession>
<dbReference type="InterPro" id="IPR036390">
    <property type="entry name" value="WH_DNA-bd_sf"/>
</dbReference>
<dbReference type="Gene3D" id="1.10.10.10">
    <property type="entry name" value="Winged helix-like DNA-binding domain superfamily/Winged helix DNA-binding domain"/>
    <property type="match status" value="1"/>
</dbReference>
<dbReference type="Proteomes" id="UP000244450">
    <property type="component" value="Unassembled WGS sequence"/>
</dbReference>
<keyword evidence="2" id="KW-1185">Reference proteome</keyword>
<dbReference type="Pfam" id="PF02082">
    <property type="entry name" value="Rrf2"/>
    <property type="match status" value="1"/>
</dbReference>
<dbReference type="OrthoDB" id="9808360at2"/>
<organism evidence="1 2">
    <name type="scientific">Chitinophaga parva</name>
    <dbReference type="NCBI Taxonomy" id="2169414"/>
    <lineage>
        <taxon>Bacteria</taxon>
        <taxon>Pseudomonadati</taxon>
        <taxon>Bacteroidota</taxon>
        <taxon>Chitinophagia</taxon>
        <taxon>Chitinophagales</taxon>
        <taxon>Chitinophagaceae</taxon>
        <taxon>Chitinophaga</taxon>
    </lineage>
</organism>
<dbReference type="GO" id="GO:0005829">
    <property type="term" value="C:cytosol"/>
    <property type="evidence" value="ECO:0007669"/>
    <property type="project" value="TreeGrafter"/>
</dbReference>
<evidence type="ECO:0000313" key="1">
    <source>
        <dbReference type="EMBL" id="PUZ23412.1"/>
    </source>
</evidence>
<dbReference type="RefSeq" id="WP_108689215.1">
    <property type="nucleotide sequence ID" value="NZ_QCYK01000003.1"/>
</dbReference>
<proteinExistence type="predicted"/>
<dbReference type="AlphaFoldDB" id="A0A2T7BEA9"/>
<dbReference type="PANTHER" id="PTHR33221">
    <property type="entry name" value="WINGED HELIX-TURN-HELIX TRANSCRIPTIONAL REGULATOR, RRF2 FAMILY"/>
    <property type="match status" value="1"/>
</dbReference>
<dbReference type="InterPro" id="IPR036388">
    <property type="entry name" value="WH-like_DNA-bd_sf"/>
</dbReference>
<protein>
    <submittedName>
        <fullName evidence="1">Transcriptional regulator</fullName>
    </submittedName>
</protein>
<dbReference type="SUPFAM" id="SSF46785">
    <property type="entry name" value="Winged helix' DNA-binding domain"/>
    <property type="match status" value="1"/>
</dbReference>
<dbReference type="EMBL" id="QCYK01000003">
    <property type="protein sequence ID" value="PUZ23412.1"/>
    <property type="molecule type" value="Genomic_DNA"/>
</dbReference>